<comment type="caution">
    <text evidence="2">The sequence shown here is derived from an EMBL/GenBank/DDBJ whole genome shotgun (WGS) entry which is preliminary data.</text>
</comment>
<evidence type="ECO:0000256" key="1">
    <source>
        <dbReference type="SAM" id="MobiDB-lite"/>
    </source>
</evidence>
<feature type="compositionally biased region" description="Basic and acidic residues" evidence="1">
    <location>
        <begin position="431"/>
        <end position="441"/>
    </location>
</feature>
<feature type="compositionally biased region" description="Polar residues" evidence="1">
    <location>
        <begin position="419"/>
        <end position="429"/>
    </location>
</feature>
<dbReference type="Proteomes" id="UP000605986">
    <property type="component" value="Unassembled WGS sequence"/>
</dbReference>
<evidence type="ECO:0000313" key="2">
    <source>
        <dbReference type="EMBL" id="KAF4454896.1"/>
    </source>
</evidence>
<keyword evidence="3" id="KW-1185">Reference proteome</keyword>
<feature type="region of interest" description="Disordered" evidence="1">
    <location>
        <begin position="403"/>
        <end position="451"/>
    </location>
</feature>
<feature type="compositionally biased region" description="Basic residues" evidence="1">
    <location>
        <begin position="156"/>
        <end position="166"/>
    </location>
</feature>
<reference evidence="2" key="1">
    <citation type="submission" date="2020-01" db="EMBL/GenBank/DDBJ databases">
        <title>Identification and distribution of gene clusters putatively required for synthesis of sphingolipid metabolism inhibitors in phylogenetically diverse species of the filamentous fungus Fusarium.</title>
        <authorList>
            <person name="Kim H.-S."/>
            <person name="Busman M."/>
            <person name="Brown D.W."/>
            <person name="Divon H."/>
            <person name="Uhlig S."/>
            <person name="Proctor R.H."/>
        </authorList>
    </citation>
    <scope>NUCLEOTIDE SEQUENCE</scope>
    <source>
        <strain evidence="2">NRRL 53441</strain>
    </source>
</reference>
<proteinExistence type="predicted"/>
<sequence length="451" mass="50373">MSIPLPLSGPQAHLLLVGKEIVLPTDAKYYSIAPKQNKLQASLDDVEKYLSSLSLSNNDYELAGLEIARLSRVVTGLDAGASSSSTKTAIDAGIRRYDSEASGDPRDGSLSAGSLITHYQWPFLHCLALESCASLPSGASGSGHKRQNSSSTKKQVERKRSRRNQKKNNDNPDKSNSGDGREPGEPGGSSSTQQSPINAEAFDCLLHKRDFERYQCCAKYKIRRWCDLLQHIRRYHLIEREHCPRCRKEYKGEWAEHLKDEHIREDLCQRITVIEAGKLVPEEYGELENLQGSPAQRYERAWDILFPGFPYPGSPYVDSLSTLVANQFDLFQALLPRYLVLEMRQEGFHMEDRFLAALEYHVSRAIQEPSLMLATIGASVEPPVPTIGTTPPLVLTQPLDLSTDLMPESSDEPDLDAQPQEQDLGSSKGTGFHDEYNDADKWINFPGNEVL</sequence>
<dbReference type="OrthoDB" id="4772970at2759"/>
<feature type="region of interest" description="Disordered" evidence="1">
    <location>
        <begin position="138"/>
        <end position="195"/>
    </location>
</feature>
<dbReference type="AlphaFoldDB" id="A0A8H4KQT7"/>
<name>A0A8H4KQT7_9HYPO</name>
<dbReference type="PANTHER" id="PTHR38166:SF1">
    <property type="entry name" value="C2H2-TYPE DOMAIN-CONTAINING PROTEIN"/>
    <property type="match status" value="1"/>
</dbReference>
<evidence type="ECO:0000313" key="3">
    <source>
        <dbReference type="Proteomes" id="UP000605986"/>
    </source>
</evidence>
<organism evidence="2 3">
    <name type="scientific">Fusarium austroafricanum</name>
    <dbReference type="NCBI Taxonomy" id="2364996"/>
    <lineage>
        <taxon>Eukaryota</taxon>
        <taxon>Fungi</taxon>
        <taxon>Dikarya</taxon>
        <taxon>Ascomycota</taxon>
        <taxon>Pezizomycotina</taxon>
        <taxon>Sordariomycetes</taxon>
        <taxon>Hypocreomycetidae</taxon>
        <taxon>Hypocreales</taxon>
        <taxon>Nectriaceae</taxon>
        <taxon>Fusarium</taxon>
        <taxon>Fusarium concolor species complex</taxon>
    </lineage>
</organism>
<dbReference type="PANTHER" id="PTHR38166">
    <property type="entry name" value="C2H2-TYPE DOMAIN-CONTAINING PROTEIN-RELATED"/>
    <property type="match status" value="1"/>
</dbReference>
<accession>A0A8H4KQT7</accession>
<dbReference type="EMBL" id="JAADJG010000114">
    <property type="protein sequence ID" value="KAF4454896.1"/>
    <property type="molecule type" value="Genomic_DNA"/>
</dbReference>
<protein>
    <recommendedName>
        <fullName evidence="4">C2H2-type domain-containing protein</fullName>
    </recommendedName>
</protein>
<gene>
    <name evidence="2" type="ORF">F53441_2689</name>
</gene>
<evidence type="ECO:0008006" key="4">
    <source>
        <dbReference type="Google" id="ProtNLM"/>
    </source>
</evidence>